<comment type="caution">
    <text evidence="1">The sequence shown here is derived from an EMBL/GenBank/DDBJ whole genome shotgun (WGS) entry which is preliminary data.</text>
</comment>
<protein>
    <submittedName>
        <fullName evidence="1">Uncharacterized protein</fullName>
    </submittedName>
</protein>
<accession>A0AAD3SCR5</accession>
<dbReference type="Proteomes" id="UP001279734">
    <property type="component" value="Unassembled WGS sequence"/>
</dbReference>
<dbReference type="AlphaFoldDB" id="A0AAD3SCR5"/>
<evidence type="ECO:0000313" key="2">
    <source>
        <dbReference type="Proteomes" id="UP001279734"/>
    </source>
</evidence>
<organism evidence="1 2">
    <name type="scientific">Nepenthes gracilis</name>
    <name type="common">Slender pitcher plant</name>
    <dbReference type="NCBI Taxonomy" id="150966"/>
    <lineage>
        <taxon>Eukaryota</taxon>
        <taxon>Viridiplantae</taxon>
        <taxon>Streptophyta</taxon>
        <taxon>Embryophyta</taxon>
        <taxon>Tracheophyta</taxon>
        <taxon>Spermatophyta</taxon>
        <taxon>Magnoliopsida</taxon>
        <taxon>eudicotyledons</taxon>
        <taxon>Gunneridae</taxon>
        <taxon>Pentapetalae</taxon>
        <taxon>Caryophyllales</taxon>
        <taxon>Nepenthaceae</taxon>
        <taxon>Nepenthes</taxon>
    </lineage>
</organism>
<gene>
    <name evidence="1" type="ORF">Nepgr_010369</name>
</gene>
<evidence type="ECO:0000313" key="1">
    <source>
        <dbReference type="EMBL" id="GMH08529.1"/>
    </source>
</evidence>
<dbReference type="EMBL" id="BSYO01000008">
    <property type="protein sequence ID" value="GMH08529.1"/>
    <property type="molecule type" value="Genomic_DNA"/>
</dbReference>
<name>A0AAD3SCR5_NEPGR</name>
<keyword evidence="2" id="KW-1185">Reference proteome</keyword>
<reference evidence="1" key="1">
    <citation type="submission" date="2023-05" db="EMBL/GenBank/DDBJ databases">
        <title>Nepenthes gracilis genome sequencing.</title>
        <authorList>
            <person name="Fukushima K."/>
        </authorList>
    </citation>
    <scope>NUCLEOTIDE SEQUENCE</scope>
    <source>
        <strain evidence="1">SING2019-196</strain>
    </source>
</reference>
<proteinExistence type="predicted"/>
<sequence>MIVDVDAEYWCYVALSCAGISLFDGLNLKVPRWLVEPCSKSQILNAALCAFGLGSSVCFALKLNHRGLPTLEFHCRGAEALKCSQIESPFQAKFCCSPNQLGVADAVDPNFCRDVMMRCMLAYDQAIGKQLACCKLMMLNQLILVAASLLKLCSGRMFWLLPKTQQSPSREMLLVKR</sequence>